<dbReference type="Proteomes" id="UP000091956">
    <property type="component" value="Unassembled WGS sequence"/>
</dbReference>
<dbReference type="OrthoDB" id="2130169at2759"/>
<dbReference type="InterPro" id="IPR051783">
    <property type="entry name" value="NAD(P)-dependent_oxidoreduct"/>
</dbReference>
<reference evidence="2 3" key="1">
    <citation type="submission" date="2016-03" db="EMBL/GenBank/DDBJ databases">
        <title>Comparative genomics of Pseudogymnoascus destructans, the fungus causing white-nose syndrome of bats.</title>
        <authorList>
            <person name="Palmer J.M."/>
            <person name="Drees K.P."/>
            <person name="Foster J.T."/>
            <person name="Lindner D.L."/>
        </authorList>
    </citation>
    <scope>NUCLEOTIDE SEQUENCE [LARGE SCALE GENOMIC DNA]</scope>
    <source>
        <strain evidence="2 3">UAMH 10579</strain>
    </source>
</reference>
<reference evidence="3" key="2">
    <citation type="journal article" date="2018" name="Nat. Commun.">
        <title>Extreme sensitivity to ultraviolet light in the fungal pathogen causing white-nose syndrome of bats.</title>
        <authorList>
            <person name="Palmer J.M."/>
            <person name="Drees K.P."/>
            <person name="Foster J.T."/>
            <person name="Lindner D.L."/>
        </authorList>
    </citation>
    <scope>NUCLEOTIDE SEQUENCE [LARGE SCALE GENOMIC DNA]</scope>
    <source>
        <strain evidence="3">UAMH 10579</strain>
    </source>
</reference>
<organism evidence="2 3">
    <name type="scientific">Pseudogymnoascus verrucosus</name>
    <dbReference type="NCBI Taxonomy" id="342668"/>
    <lineage>
        <taxon>Eukaryota</taxon>
        <taxon>Fungi</taxon>
        <taxon>Dikarya</taxon>
        <taxon>Ascomycota</taxon>
        <taxon>Pezizomycotina</taxon>
        <taxon>Leotiomycetes</taxon>
        <taxon>Thelebolales</taxon>
        <taxon>Thelebolaceae</taxon>
        <taxon>Pseudogymnoascus</taxon>
    </lineage>
</organism>
<sequence>MAPTIFIIGVTGYIGGEVAVVFAEKHPEYNLVFLVRNSEQAKIVKARFPSSETVIGDLDSHDVLFEQGKRADVVLQTASADHIAVGESIIAGMAQGKKGHYIHVSGSGILHDVTNGFGNPSSKIYHDTSDLAAITSFDSSHVHADTDASVTAAGLKHGIPTAIVSPVTIYGVGRGPIKTRSLQIPFLTEAIIKRGKAFTVLEGNNIWDNVHITDLAEAYNVLTEEALKLNGGKSSWGKEGYYFVESAEHRWKDIVTELAKIAHQKGAIKSVEVEKLSVEDASAAHPWAPLLWGGNCRSRGDRIRALGWKPSARKIEEYLPEMVDFEIKSLGTQSSATTF</sequence>
<dbReference type="GO" id="GO:0004029">
    <property type="term" value="F:aldehyde dehydrogenase (NAD+) activity"/>
    <property type="evidence" value="ECO:0007669"/>
    <property type="project" value="TreeGrafter"/>
</dbReference>
<dbReference type="Pfam" id="PF01370">
    <property type="entry name" value="Epimerase"/>
    <property type="match status" value="1"/>
</dbReference>
<dbReference type="PANTHER" id="PTHR48079">
    <property type="entry name" value="PROTEIN YEEZ"/>
    <property type="match status" value="1"/>
</dbReference>
<evidence type="ECO:0000313" key="2">
    <source>
        <dbReference type="EMBL" id="OBT97420.1"/>
    </source>
</evidence>
<dbReference type="InterPro" id="IPR036291">
    <property type="entry name" value="NAD(P)-bd_dom_sf"/>
</dbReference>
<dbReference type="RefSeq" id="XP_018131153.1">
    <property type="nucleotide sequence ID" value="XM_018273824.2"/>
</dbReference>
<dbReference type="GO" id="GO:0005737">
    <property type="term" value="C:cytoplasm"/>
    <property type="evidence" value="ECO:0007669"/>
    <property type="project" value="TreeGrafter"/>
</dbReference>
<name>A0A1B8GNR2_9PEZI</name>
<dbReference type="InterPro" id="IPR001509">
    <property type="entry name" value="Epimerase_deHydtase"/>
</dbReference>
<evidence type="ECO:0000313" key="3">
    <source>
        <dbReference type="Proteomes" id="UP000091956"/>
    </source>
</evidence>
<dbReference type="AlphaFoldDB" id="A0A1B8GNR2"/>
<proteinExistence type="predicted"/>
<dbReference type="GeneID" id="28837735"/>
<protein>
    <recommendedName>
        <fullName evidence="1">NAD-dependent epimerase/dehydratase domain-containing protein</fullName>
    </recommendedName>
</protein>
<keyword evidence="3" id="KW-1185">Reference proteome</keyword>
<evidence type="ECO:0000259" key="1">
    <source>
        <dbReference type="Pfam" id="PF01370"/>
    </source>
</evidence>
<dbReference type="PANTHER" id="PTHR48079:SF6">
    <property type="entry name" value="NAD(P)-BINDING DOMAIN-CONTAINING PROTEIN-RELATED"/>
    <property type="match status" value="1"/>
</dbReference>
<accession>A0A1B8GNR2</accession>
<dbReference type="SUPFAM" id="SSF51735">
    <property type="entry name" value="NAD(P)-binding Rossmann-fold domains"/>
    <property type="match status" value="1"/>
</dbReference>
<dbReference type="EMBL" id="KV460222">
    <property type="protein sequence ID" value="OBT97420.1"/>
    <property type="molecule type" value="Genomic_DNA"/>
</dbReference>
<feature type="domain" description="NAD-dependent epimerase/dehydratase" evidence="1">
    <location>
        <begin position="5"/>
        <end position="225"/>
    </location>
</feature>
<dbReference type="Gene3D" id="3.40.50.720">
    <property type="entry name" value="NAD(P)-binding Rossmann-like Domain"/>
    <property type="match status" value="1"/>
</dbReference>
<gene>
    <name evidence="2" type="ORF">VE01_04349</name>
</gene>
<dbReference type="STRING" id="342668.A0A1B8GNR2"/>